<dbReference type="eggNOG" id="COG1595">
    <property type="taxonomic scope" value="Bacteria"/>
</dbReference>
<dbReference type="OrthoDB" id="8906778at2"/>
<dbReference type="InterPro" id="IPR036567">
    <property type="entry name" value="RHF-like"/>
</dbReference>
<dbReference type="KEGG" id="sal:Sala_0385"/>
<evidence type="ECO:0000313" key="1">
    <source>
        <dbReference type="EMBL" id="ABF52108.1"/>
    </source>
</evidence>
<dbReference type="EMBL" id="CP000356">
    <property type="protein sequence ID" value="ABF52108.1"/>
    <property type="molecule type" value="Genomic_DNA"/>
</dbReference>
<evidence type="ECO:0000313" key="2">
    <source>
        <dbReference type="Proteomes" id="UP000006578"/>
    </source>
</evidence>
<sequence>MAIFISLSVTDKTTSKQDAATVRTALLEEAVGALQPIFGARGASATRIQAVLGRSPDKDATFSLSVHLHLPGQRIVAVHSKGDDLRSLARDVIDKLTSATRRHLERLAHGSEFARKRRRERLYEITTGADQRPERERSLVEARLAEIRPKLETAARRELAYLRAVSKLPTGYPEAADIVDEAIMRVIASDHGVVDAGELKIAALRELFAVIDAEIAAQQISMSAIPLDSEVPQDAEDEAEAMVEEEFYEFYQPDDHVTLADVLPVELSQTKVALDEMHVAGVVAALRDLPNLWRRVFVLRQQDLFAPKQVSEVVDRALDEIEDIFEKVSAFLDARLAEWGADSWEEIFRSKGCRCCRQAPMRTGV</sequence>
<proteinExistence type="predicted"/>
<dbReference type="HOGENOM" id="CLU_061379_0_0_5"/>
<dbReference type="Proteomes" id="UP000006578">
    <property type="component" value="Chromosome"/>
</dbReference>
<dbReference type="AlphaFoldDB" id="Q1GW64"/>
<dbReference type="STRING" id="317655.Sala_0385"/>
<accession>Q1GW64</accession>
<keyword evidence="2" id="KW-1185">Reference proteome</keyword>
<dbReference type="RefSeq" id="WP_011540699.1">
    <property type="nucleotide sequence ID" value="NC_008048.1"/>
</dbReference>
<name>Q1GW64_SPHAL</name>
<protein>
    <submittedName>
        <fullName evidence="1">Uncharacterized protein</fullName>
    </submittedName>
</protein>
<gene>
    <name evidence="1" type="ordered locus">Sala_0385</name>
</gene>
<reference evidence="1 2" key="1">
    <citation type="journal article" date="2009" name="Proc. Natl. Acad. Sci. U.S.A.">
        <title>The genomic basis of trophic strategy in marine bacteria.</title>
        <authorList>
            <person name="Lauro F.M."/>
            <person name="McDougald D."/>
            <person name="Thomas T."/>
            <person name="Williams T.J."/>
            <person name="Egan S."/>
            <person name="Rice S."/>
            <person name="DeMaere M.Z."/>
            <person name="Ting L."/>
            <person name="Ertan H."/>
            <person name="Johnson J."/>
            <person name="Ferriera S."/>
            <person name="Lapidus A."/>
            <person name="Anderson I."/>
            <person name="Kyrpides N."/>
            <person name="Munk A.C."/>
            <person name="Detter C."/>
            <person name="Han C.S."/>
            <person name="Brown M.V."/>
            <person name="Robb F.T."/>
            <person name="Kjelleberg S."/>
            <person name="Cavicchioli R."/>
        </authorList>
    </citation>
    <scope>NUCLEOTIDE SEQUENCE [LARGE SCALE GENOMIC DNA]</scope>
    <source>
        <strain evidence="2">DSM 13593 / LMG 18877 / RB2256</strain>
    </source>
</reference>
<dbReference type="Gene3D" id="3.30.160.100">
    <property type="entry name" value="Ribosome hibernation promotion factor-like"/>
    <property type="match status" value="1"/>
</dbReference>
<organism evidence="1 2">
    <name type="scientific">Sphingopyxis alaskensis (strain DSM 13593 / LMG 18877 / RB2256)</name>
    <name type="common">Sphingomonas alaskensis</name>
    <dbReference type="NCBI Taxonomy" id="317655"/>
    <lineage>
        <taxon>Bacteria</taxon>
        <taxon>Pseudomonadati</taxon>
        <taxon>Pseudomonadota</taxon>
        <taxon>Alphaproteobacteria</taxon>
        <taxon>Sphingomonadales</taxon>
        <taxon>Sphingomonadaceae</taxon>
        <taxon>Sphingopyxis</taxon>
    </lineage>
</organism>